<name>A0A9W9I921_9EURO</name>
<dbReference type="Proteomes" id="UP001149163">
    <property type="component" value="Unassembled WGS sequence"/>
</dbReference>
<comment type="caution">
    <text evidence="2">The sequence shown here is derived from an EMBL/GenBank/DDBJ whole genome shotgun (WGS) entry which is preliminary data.</text>
</comment>
<dbReference type="InterPro" id="IPR036291">
    <property type="entry name" value="NAD(P)-bd_dom_sf"/>
</dbReference>
<keyword evidence="3" id="KW-1185">Reference proteome</keyword>
<dbReference type="Pfam" id="PF05368">
    <property type="entry name" value="NmrA"/>
    <property type="match status" value="1"/>
</dbReference>
<dbReference type="AlphaFoldDB" id="A0A9W9I921"/>
<protein>
    <recommendedName>
        <fullName evidence="1">NmrA-like domain-containing protein</fullName>
    </recommendedName>
</protein>
<dbReference type="PANTHER" id="PTHR43162">
    <property type="match status" value="1"/>
</dbReference>
<feature type="domain" description="NmrA-like" evidence="1">
    <location>
        <begin position="6"/>
        <end position="246"/>
    </location>
</feature>
<dbReference type="Gene3D" id="3.40.50.720">
    <property type="entry name" value="NAD(P)-binding Rossmann-like Domain"/>
    <property type="match status" value="1"/>
</dbReference>
<dbReference type="InterPro" id="IPR051604">
    <property type="entry name" value="Ergot_Alk_Oxidoreductase"/>
</dbReference>
<dbReference type="RefSeq" id="XP_056545500.1">
    <property type="nucleotide sequence ID" value="XM_056686758.1"/>
</dbReference>
<dbReference type="SUPFAM" id="SSF51735">
    <property type="entry name" value="NAD(P)-binding Rossmann-fold domains"/>
    <property type="match status" value="1"/>
</dbReference>
<evidence type="ECO:0000313" key="3">
    <source>
        <dbReference type="Proteomes" id="UP001149163"/>
    </source>
</evidence>
<accession>A0A9W9I921</accession>
<reference evidence="2" key="2">
    <citation type="journal article" date="2023" name="IMA Fungus">
        <title>Comparative genomic study of the Penicillium genus elucidates a diverse pangenome and 15 lateral gene transfer events.</title>
        <authorList>
            <person name="Petersen C."/>
            <person name="Sorensen T."/>
            <person name="Nielsen M.R."/>
            <person name="Sondergaard T.E."/>
            <person name="Sorensen J.L."/>
            <person name="Fitzpatrick D.A."/>
            <person name="Frisvad J.C."/>
            <person name="Nielsen K.L."/>
        </authorList>
    </citation>
    <scope>NUCLEOTIDE SEQUENCE</scope>
    <source>
        <strain evidence="2">IBT 26290</strain>
    </source>
</reference>
<organism evidence="2 3">
    <name type="scientific">Penicillium canariense</name>
    <dbReference type="NCBI Taxonomy" id="189055"/>
    <lineage>
        <taxon>Eukaryota</taxon>
        <taxon>Fungi</taxon>
        <taxon>Dikarya</taxon>
        <taxon>Ascomycota</taxon>
        <taxon>Pezizomycotina</taxon>
        <taxon>Eurotiomycetes</taxon>
        <taxon>Eurotiomycetidae</taxon>
        <taxon>Eurotiales</taxon>
        <taxon>Aspergillaceae</taxon>
        <taxon>Penicillium</taxon>
    </lineage>
</organism>
<gene>
    <name evidence="2" type="ORF">N7482_004633</name>
</gene>
<proteinExistence type="predicted"/>
<dbReference type="EMBL" id="JAPQKN010000002">
    <property type="protein sequence ID" value="KAJ5169039.1"/>
    <property type="molecule type" value="Genomic_DNA"/>
</dbReference>
<evidence type="ECO:0000313" key="2">
    <source>
        <dbReference type="EMBL" id="KAJ5169039.1"/>
    </source>
</evidence>
<dbReference type="PANTHER" id="PTHR43162:SF1">
    <property type="entry name" value="PRESTALK A DIFFERENTIATION PROTEIN A"/>
    <property type="match status" value="1"/>
</dbReference>
<dbReference type="OrthoDB" id="419598at2759"/>
<dbReference type="GeneID" id="81425934"/>
<reference evidence="2" key="1">
    <citation type="submission" date="2022-11" db="EMBL/GenBank/DDBJ databases">
        <authorList>
            <person name="Petersen C."/>
        </authorList>
    </citation>
    <scope>NUCLEOTIDE SEQUENCE</scope>
    <source>
        <strain evidence="2">IBT 26290</strain>
    </source>
</reference>
<evidence type="ECO:0000259" key="1">
    <source>
        <dbReference type="Pfam" id="PF05368"/>
    </source>
</evidence>
<sequence>MSAPANVIVFGPTGDVASAAALTAYQQGAKVTLAMRDPSKPIPRLSGISAERIQADLSKPDTISAAVHQSSAKVAFIYALFGEAGGTGMHDSIVALKEAGIESVVLLSSYTVGDSPHDRTPEEYAAWFPSQVEISLEKVFGKDRFAAVRPAYFASNIVWLKQGIQAGEVHHPNPGAEYDWIAPEDIGGVCGMILAHGVKENPVWLLGAEQMTLQNAIATVSGVLGKNIKVTKIPREEALANMKSTNPEAFANWYIKYITDDAGYEFRYAAAGEAAGNVQKYTGKPPMPFQQWVEGNKARF</sequence>
<dbReference type="InterPro" id="IPR008030">
    <property type="entry name" value="NmrA-like"/>
</dbReference>